<dbReference type="RefSeq" id="WP_252581167.1">
    <property type="nucleotide sequence ID" value="NZ_CP071527.1"/>
</dbReference>
<evidence type="ECO:0000313" key="3">
    <source>
        <dbReference type="Proteomes" id="UP001057474"/>
    </source>
</evidence>
<dbReference type="SUPFAM" id="SSF48403">
    <property type="entry name" value="Ankyrin repeat"/>
    <property type="match status" value="1"/>
</dbReference>
<reference evidence="2" key="1">
    <citation type="submission" date="2021-03" db="EMBL/GenBank/DDBJ databases">
        <title>Legionella lytica PCM 2298.</title>
        <authorList>
            <person name="Koper P."/>
        </authorList>
    </citation>
    <scope>NUCLEOTIDE SEQUENCE</scope>
    <source>
        <strain evidence="2">PCM 2298</strain>
    </source>
</reference>
<dbReference type="NCBIfam" id="NF043026">
    <property type="entry name" value="T4SS_AnkK"/>
    <property type="match status" value="1"/>
</dbReference>
<keyword evidence="1" id="KW-0040">ANK repeat</keyword>
<sequence length="637" mass="72542">MGAAFYNIKDIILGLPSHSGHEAYLSALHRLDNQKIIYKKNKYGIASFSRLEVSFSQLAKLFLSPDLTPSQRLVVDDENQVVGVAVQHLCYAVENKEGLEHAFYTLNNPHSNCKTTKHRISDLAKIPIYFLDKLPQGFYAQLLKAEKAGQLTIDYDSLASILATSYTMEEDDLHKGNFGFYLVEKEGKPQVEFFKIDHDLMFVDSIMGFHTRRPFHLFHGPSAFDIFAEDLLSFPNLKRSANSYWPTKFGYVANPFDNKEYHNFAEISAFSRLATTPAFIRSKWKTFFKHCSIPRTLIETTLNECANIQDSADRAHIALITQAMVTRLAHLRAVLFSIKEFRDFVISMSDEENDELLREIIPTNDALEPQITQTLARFHTLCAENGFAEGDTPLHAAIKLGEYRYEESIRMFGQFINVKNKEGKTPLDVALDQVNAFAPDVESNVSVDMRFVMRHLLENGAQKTETFNRAGLDHEIKHYVFANPFKTNIAATTSYTDLQQNLRDIGEAHQFCLKYKKNMAIDCIREWIDVRKSHPDFPQELEQLKRDVNGQSSEAEAAPLKYLRQLRSRLWIVRQLRGLYGLTSTQMEINQLINQTKNELNPQGSSYFSFFSGVNSGAAPQPDATNLPSTSMSLHLS</sequence>
<dbReference type="Proteomes" id="UP001057474">
    <property type="component" value="Chromosome"/>
</dbReference>
<dbReference type="InterPro" id="IPR049972">
    <property type="entry name" value="T4SS_AnkK"/>
</dbReference>
<dbReference type="Gene3D" id="1.25.40.20">
    <property type="entry name" value="Ankyrin repeat-containing domain"/>
    <property type="match status" value="1"/>
</dbReference>
<accession>A0ABY4YBI0</accession>
<gene>
    <name evidence="2" type="ORF">J2N86_04450</name>
</gene>
<dbReference type="PROSITE" id="PS50088">
    <property type="entry name" value="ANK_REPEAT"/>
    <property type="match status" value="1"/>
</dbReference>
<proteinExistence type="predicted"/>
<organism evidence="2 3">
    <name type="scientific">Legionella lytica</name>
    <dbReference type="NCBI Taxonomy" id="96232"/>
    <lineage>
        <taxon>Bacteria</taxon>
        <taxon>Pseudomonadati</taxon>
        <taxon>Pseudomonadota</taxon>
        <taxon>Gammaproteobacteria</taxon>
        <taxon>Legionellales</taxon>
        <taxon>Legionellaceae</taxon>
        <taxon>Legionella</taxon>
    </lineage>
</organism>
<dbReference type="InterPro" id="IPR036770">
    <property type="entry name" value="Ankyrin_rpt-contain_sf"/>
</dbReference>
<dbReference type="EMBL" id="CP071527">
    <property type="protein sequence ID" value="USQ14570.1"/>
    <property type="molecule type" value="Genomic_DNA"/>
</dbReference>
<keyword evidence="3" id="KW-1185">Reference proteome</keyword>
<name>A0ABY4YBI0_9GAMM</name>
<evidence type="ECO:0000256" key="1">
    <source>
        <dbReference type="PROSITE-ProRule" id="PRU00023"/>
    </source>
</evidence>
<dbReference type="InterPro" id="IPR002110">
    <property type="entry name" value="Ankyrin_rpt"/>
</dbReference>
<feature type="repeat" description="ANK" evidence="1">
    <location>
        <begin position="389"/>
        <end position="421"/>
    </location>
</feature>
<evidence type="ECO:0000313" key="2">
    <source>
        <dbReference type="EMBL" id="USQ14570.1"/>
    </source>
</evidence>
<protein>
    <submittedName>
        <fullName evidence="2">Ankyrin repeat domain-containing protein</fullName>
    </submittedName>
</protein>